<dbReference type="AlphaFoldDB" id="A0A1X0SC95"/>
<evidence type="ECO:0000313" key="2">
    <source>
        <dbReference type="Proteomes" id="UP000242381"/>
    </source>
</evidence>
<proteinExistence type="predicted"/>
<gene>
    <name evidence="1" type="ORF">BCV71DRAFT_31184</name>
</gene>
<protein>
    <submittedName>
        <fullName evidence="1">Uncharacterized protein</fullName>
    </submittedName>
</protein>
<accession>A0A1X0SC95</accession>
<sequence length="77" mass="8870">MYFLGLLRLILRVSSRNVPFKVGYSVRVTRDLTSLAAEYTVKVRTLLVCTIFFNGMALRTTSLEELMTINRVVLNHF</sequence>
<organism evidence="1 2">
    <name type="scientific">Rhizopus microsporus</name>
    <dbReference type="NCBI Taxonomy" id="58291"/>
    <lineage>
        <taxon>Eukaryota</taxon>
        <taxon>Fungi</taxon>
        <taxon>Fungi incertae sedis</taxon>
        <taxon>Mucoromycota</taxon>
        <taxon>Mucoromycotina</taxon>
        <taxon>Mucoromycetes</taxon>
        <taxon>Mucorales</taxon>
        <taxon>Mucorineae</taxon>
        <taxon>Rhizopodaceae</taxon>
        <taxon>Rhizopus</taxon>
    </lineage>
</organism>
<reference evidence="1 2" key="1">
    <citation type="journal article" date="2016" name="Proc. Natl. Acad. Sci. U.S.A.">
        <title>Lipid metabolic changes in an early divergent fungus govern the establishment of a mutualistic symbiosis with endobacteria.</title>
        <authorList>
            <person name="Lastovetsky O.A."/>
            <person name="Gaspar M.L."/>
            <person name="Mondo S.J."/>
            <person name="LaButti K.M."/>
            <person name="Sandor L."/>
            <person name="Grigoriev I.V."/>
            <person name="Henry S.A."/>
            <person name="Pawlowska T.E."/>
        </authorList>
    </citation>
    <scope>NUCLEOTIDE SEQUENCE [LARGE SCALE GENOMIC DNA]</scope>
    <source>
        <strain evidence="1 2">ATCC 11559</strain>
    </source>
</reference>
<dbReference type="EMBL" id="KV921273">
    <property type="protein sequence ID" value="ORE21885.1"/>
    <property type="molecule type" value="Genomic_DNA"/>
</dbReference>
<dbReference type="Proteomes" id="UP000242381">
    <property type="component" value="Unassembled WGS sequence"/>
</dbReference>
<name>A0A1X0SC95_RHIZD</name>
<evidence type="ECO:0000313" key="1">
    <source>
        <dbReference type="EMBL" id="ORE21885.1"/>
    </source>
</evidence>